<name>A0ABV2XI27_9NOCA</name>
<dbReference type="RefSeq" id="WP_357993119.1">
    <property type="nucleotide sequence ID" value="NZ_JBEYBR010000090.1"/>
</dbReference>
<evidence type="ECO:0000313" key="1">
    <source>
        <dbReference type="EMBL" id="MEU2125548.1"/>
    </source>
</evidence>
<keyword evidence="2" id="KW-1185">Reference proteome</keyword>
<protein>
    <recommendedName>
        <fullName evidence="3">Knr4/Smi1-like domain-containing protein</fullName>
    </recommendedName>
</protein>
<dbReference type="PROSITE" id="PS51257">
    <property type="entry name" value="PROKAR_LIPOPROTEIN"/>
    <property type="match status" value="1"/>
</dbReference>
<reference evidence="1 2" key="1">
    <citation type="submission" date="2024-06" db="EMBL/GenBank/DDBJ databases">
        <title>The Natural Products Discovery Center: Release of the First 8490 Sequenced Strains for Exploring Actinobacteria Biosynthetic Diversity.</title>
        <authorList>
            <person name="Kalkreuter E."/>
            <person name="Kautsar S.A."/>
            <person name="Yang D."/>
            <person name="Bader C.D."/>
            <person name="Teijaro C.N."/>
            <person name="Fluegel L."/>
            <person name="Davis C.M."/>
            <person name="Simpson J.R."/>
            <person name="Lauterbach L."/>
            <person name="Steele A.D."/>
            <person name="Gui C."/>
            <person name="Meng S."/>
            <person name="Li G."/>
            <person name="Viehrig K."/>
            <person name="Ye F."/>
            <person name="Su P."/>
            <person name="Kiefer A.F."/>
            <person name="Nichols A."/>
            <person name="Cepeda A.J."/>
            <person name="Yan W."/>
            <person name="Fan B."/>
            <person name="Jiang Y."/>
            <person name="Adhikari A."/>
            <person name="Zheng C.-J."/>
            <person name="Schuster L."/>
            <person name="Cowan T.M."/>
            <person name="Smanski M.J."/>
            <person name="Chevrette M.G."/>
            <person name="De Carvalho L.P.S."/>
            <person name="Shen B."/>
        </authorList>
    </citation>
    <scope>NUCLEOTIDE SEQUENCE [LARGE SCALE GENOMIC DNA]</scope>
    <source>
        <strain evidence="1 2">NPDC019434</strain>
    </source>
</reference>
<dbReference type="EMBL" id="JBEYBR010000090">
    <property type="protein sequence ID" value="MEU2125548.1"/>
    <property type="molecule type" value="Genomic_DNA"/>
</dbReference>
<dbReference type="InterPro" id="IPR037883">
    <property type="entry name" value="Knr4/Smi1-like_sf"/>
</dbReference>
<accession>A0ABV2XI27</accession>
<sequence length="197" mass="21819">MSAHRSPAMAGLAGVLSCIGPTCGDTVDWNACATSFPADYRAFVTAFGDGSIEGIIGISAPSVTSDRPRTPTLARMSEAVAEWEDPLPWENGWAPADRGRYRREDLLIWGGTCAGDTLCWATTDPDPDRWPVAVFARGRLEWSVYPCGMAEFLLKLLRNEWPRNPISDDSFEDMEDPRFQHVRDESAAYEAGMDPWE</sequence>
<proteinExistence type="predicted"/>
<comment type="caution">
    <text evidence="1">The sequence shown here is derived from an EMBL/GenBank/DDBJ whole genome shotgun (WGS) entry which is preliminary data.</text>
</comment>
<dbReference type="Proteomes" id="UP001550535">
    <property type="component" value="Unassembled WGS sequence"/>
</dbReference>
<evidence type="ECO:0000313" key="2">
    <source>
        <dbReference type="Proteomes" id="UP001550535"/>
    </source>
</evidence>
<gene>
    <name evidence="1" type="ORF">ABZ507_27410</name>
</gene>
<organism evidence="1 2">
    <name type="scientific">Nocardia niwae</name>
    <dbReference type="NCBI Taxonomy" id="626084"/>
    <lineage>
        <taxon>Bacteria</taxon>
        <taxon>Bacillati</taxon>
        <taxon>Actinomycetota</taxon>
        <taxon>Actinomycetes</taxon>
        <taxon>Mycobacteriales</taxon>
        <taxon>Nocardiaceae</taxon>
        <taxon>Nocardia</taxon>
    </lineage>
</organism>
<evidence type="ECO:0008006" key="3">
    <source>
        <dbReference type="Google" id="ProtNLM"/>
    </source>
</evidence>
<dbReference type="SUPFAM" id="SSF160631">
    <property type="entry name" value="SMI1/KNR4-like"/>
    <property type="match status" value="1"/>
</dbReference>